<proteinExistence type="predicted"/>
<feature type="region of interest" description="Disordered" evidence="5">
    <location>
        <begin position="258"/>
        <end position="286"/>
    </location>
</feature>
<evidence type="ECO:0000256" key="4">
    <source>
        <dbReference type="PIRSR" id="PIRSR617939-2"/>
    </source>
</evidence>
<protein>
    <recommendedName>
        <fullName evidence="1">gamma-glutamylcyclotransferase</fullName>
        <ecNumber evidence="1">4.3.2.9</ecNumber>
    </recommendedName>
</protein>
<dbReference type="Proteomes" id="UP001219355">
    <property type="component" value="Chromosome 5"/>
</dbReference>
<feature type="compositionally biased region" description="Basic and acidic residues" evidence="5">
    <location>
        <begin position="161"/>
        <end position="170"/>
    </location>
</feature>
<gene>
    <name evidence="7" type="ORF">PRK78_006868</name>
</gene>
<keyword evidence="6" id="KW-0812">Transmembrane</keyword>
<evidence type="ECO:0000256" key="6">
    <source>
        <dbReference type="SAM" id="Phobius"/>
    </source>
</evidence>
<feature type="binding site" evidence="4">
    <location>
        <begin position="92"/>
        <end position="97"/>
    </location>
    <ligand>
        <name>substrate</name>
    </ligand>
</feature>
<reference evidence="7" key="1">
    <citation type="submission" date="2023-03" db="EMBL/GenBank/DDBJ databases">
        <title>Emydomyces testavorans Genome Sequence.</title>
        <authorList>
            <person name="Hoyer L."/>
        </authorList>
    </citation>
    <scope>NUCLEOTIDE SEQUENCE</scope>
    <source>
        <strain evidence="7">16-2883</strain>
    </source>
</reference>
<organism evidence="7 8">
    <name type="scientific">Emydomyces testavorans</name>
    <dbReference type="NCBI Taxonomy" id="2070801"/>
    <lineage>
        <taxon>Eukaryota</taxon>
        <taxon>Fungi</taxon>
        <taxon>Dikarya</taxon>
        <taxon>Ascomycota</taxon>
        <taxon>Pezizomycotina</taxon>
        <taxon>Eurotiomycetes</taxon>
        <taxon>Eurotiomycetidae</taxon>
        <taxon>Onygenales</taxon>
        <taxon>Nannizziopsiaceae</taxon>
        <taxon>Emydomyces</taxon>
    </lineage>
</organism>
<sequence length="394" mass="44325">MSPIVQDKAPDEAQSGAFTNLEAGLEEETSPRSVLWRLFDNKNSIRKPLPPIPQTSIERQHAAVHDHALNVSALLQDDQRKEHSLKQKTVLYLGYGSNMSSQTLRKTRGITPLSQINVCVPDLCLTFDLPGVPYLEPCFAATQYRDPATGRPRYPNGRLASDADRQHKHEDEDEEEHTLLPPHHSTADETTTWRKPLVGVVYEVTLSDYAHIIATEGGGASYQDIAVDCYPFPAPYDPSHPVPDHPTTTPFRAHTLLSPTHQHSSTQPNGDTTPRKSHRIRDPTYAQPSPRYKSLLVTGAHEHDLPTSYRAYLSSIQAYYVTTRRQRVGQVLVQTLWLPLLLFSIVLSALFADERGKAPRWLVRVQKGLFEGIWWSYDVVLRKVFGDGERTIGT</sequence>
<evidence type="ECO:0000256" key="5">
    <source>
        <dbReference type="SAM" id="MobiDB-lite"/>
    </source>
</evidence>
<evidence type="ECO:0000256" key="3">
    <source>
        <dbReference type="PIRSR" id="PIRSR617939-1"/>
    </source>
</evidence>
<dbReference type="Gene3D" id="3.10.490.10">
    <property type="entry name" value="Gamma-glutamyl cyclotransferase-like"/>
    <property type="match status" value="1"/>
</dbReference>
<feature type="compositionally biased region" description="Polar residues" evidence="5">
    <location>
        <begin position="258"/>
        <end position="272"/>
    </location>
</feature>
<dbReference type="GO" id="GO:0003839">
    <property type="term" value="F:gamma-glutamylcyclotransferase activity"/>
    <property type="evidence" value="ECO:0007669"/>
    <property type="project" value="UniProtKB-EC"/>
</dbReference>
<keyword evidence="2" id="KW-0456">Lyase</keyword>
<dbReference type="InterPro" id="IPR017939">
    <property type="entry name" value="G-Glutamylcylcotransferase"/>
</dbReference>
<dbReference type="EMBL" id="CP120631">
    <property type="protein sequence ID" value="WEW61378.1"/>
    <property type="molecule type" value="Genomic_DNA"/>
</dbReference>
<dbReference type="PANTHER" id="PTHR12935">
    <property type="entry name" value="GAMMA-GLUTAMYLCYCLOTRANSFERASE"/>
    <property type="match status" value="1"/>
</dbReference>
<dbReference type="AlphaFoldDB" id="A0AAF0IL63"/>
<feature type="region of interest" description="Disordered" evidence="5">
    <location>
        <begin position="145"/>
        <end position="191"/>
    </location>
</feature>
<keyword evidence="8" id="KW-1185">Reference proteome</keyword>
<name>A0AAF0IL63_9EURO</name>
<keyword evidence="6" id="KW-0472">Membrane</keyword>
<accession>A0AAF0IL63</accession>
<evidence type="ECO:0000256" key="2">
    <source>
        <dbReference type="ARBA" id="ARBA00023239"/>
    </source>
</evidence>
<feature type="transmembrane region" description="Helical" evidence="6">
    <location>
        <begin position="331"/>
        <end position="352"/>
    </location>
</feature>
<keyword evidence="6" id="KW-1133">Transmembrane helix</keyword>
<dbReference type="PANTHER" id="PTHR12935:SF0">
    <property type="entry name" value="GAMMA-GLUTAMYLCYCLOTRANSFERASE"/>
    <property type="match status" value="1"/>
</dbReference>
<evidence type="ECO:0000313" key="8">
    <source>
        <dbReference type="Proteomes" id="UP001219355"/>
    </source>
</evidence>
<evidence type="ECO:0000313" key="7">
    <source>
        <dbReference type="EMBL" id="WEW61378.1"/>
    </source>
</evidence>
<evidence type="ECO:0000256" key="1">
    <source>
        <dbReference type="ARBA" id="ARBA00012346"/>
    </source>
</evidence>
<feature type="binding site" evidence="4">
    <location>
        <position position="292"/>
    </location>
    <ligand>
        <name>substrate</name>
    </ligand>
</feature>
<dbReference type="EC" id="4.3.2.9" evidence="1"/>
<feature type="active site" description="Proton acceptor" evidence="3">
    <location>
        <position position="216"/>
    </location>
</feature>